<name>A0A6L7F1N0_9ACTN</name>
<dbReference type="RefSeq" id="WP_160879126.1">
    <property type="nucleotide sequence ID" value="NZ_WUEK01000011.1"/>
</dbReference>
<proteinExistence type="predicted"/>
<dbReference type="PROSITE" id="PS50977">
    <property type="entry name" value="HTH_TETR_2"/>
    <property type="match status" value="1"/>
</dbReference>
<comment type="caution">
    <text evidence="4">The sequence shown here is derived from an EMBL/GenBank/DDBJ whole genome shotgun (WGS) entry which is preliminary data.</text>
</comment>
<evidence type="ECO:0000256" key="2">
    <source>
        <dbReference type="PROSITE-ProRule" id="PRU00335"/>
    </source>
</evidence>
<evidence type="ECO:0000256" key="1">
    <source>
        <dbReference type="ARBA" id="ARBA00023125"/>
    </source>
</evidence>
<dbReference type="Proteomes" id="UP000473325">
    <property type="component" value="Unassembled WGS sequence"/>
</dbReference>
<organism evidence="4 5">
    <name type="scientific">Nocardioides flavescens</name>
    <dbReference type="NCBI Taxonomy" id="2691959"/>
    <lineage>
        <taxon>Bacteria</taxon>
        <taxon>Bacillati</taxon>
        <taxon>Actinomycetota</taxon>
        <taxon>Actinomycetes</taxon>
        <taxon>Propionibacteriales</taxon>
        <taxon>Nocardioidaceae</taxon>
        <taxon>Nocardioides</taxon>
    </lineage>
</organism>
<dbReference type="Gene3D" id="1.10.357.10">
    <property type="entry name" value="Tetracycline Repressor, domain 2"/>
    <property type="match status" value="1"/>
</dbReference>
<evidence type="ECO:0000313" key="5">
    <source>
        <dbReference type="Proteomes" id="UP000473325"/>
    </source>
</evidence>
<protein>
    <submittedName>
        <fullName evidence="4">TetR family transcriptional regulator</fullName>
    </submittedName>
</protein>
<evidence type="ECO:0000259" key="3">
    <source>
        <dbReference type="PROSITE" id="PS50977"/>
    </source>
</evidence>
<sequence>MDARLLRSRQRLHDAVLELAAAGPVDALSVTQVARAAGVHRSTFYEHATSVDELLRAALSAELDVLRAGLLAHPDRPTGEAMEAVTGGVLEHVARHVEVYRRGLAADAGAGSLHAMLAEHFVGTVRALDAQGRLTWPPPVADAPAALVHDTAARFVAAGTVGAIQAWLADPDPPGAATFVELHRTLVPRWWGAT</sequence>
<gene>
    <name evidence="4" type="ORF">GRQ65_16695</name>
</gene>
<dbReference type="Pfam" id="PF00440">
    <property type="entry name" value="TetR_N"/>
    <property type="match status" value="1"/>
</dbReference>
<dbReference type="SUPFAM" id="SSF46689">
    <property type="entry name" value="Homeodomain-like"/>
    <property type="match status" value="1"/>
</dbReference>
<feature type="DNA-binding region" description="H-T-H motif" evidence="2">
    <location>
        <begin position="29"/>
        <end position="48"/>
    </location>
</feature>
<dbReference type="GO" id="GO:0003677">
    <property type="term" value="F:DNA binding"/>
    <property type="evidence" value="ECO:0007669"/>
    <property type="project" value="UniProtKB-UniRule"/>
</dbReference>
<dbReference type="InterPro" id="IPR009057">
    <property type="entry name" value="Homeodomain-like_sf"/>
</dbReference>
<dbReference type="EMBL" id="WUEK01000011">
    <property type="protein sequence ID" value="MXG91189.1"/>
    <property type="molecule type" value="Genomic_DNA"/>
</dbReference>
<dbReference type="InterPro" id="IPR001647">
    <property type="entry name" value="HTH_TetR"/>
</dbReference>
<keyword evidence="1 2" id="KW-0238">DNA-binding</keyword>
<dbReference type="AlphaFoldDB" id="A0A6L7F1N0"/>
<reference evidence="4 5" key="1">
    <citation type="submission" date="2019-12" db="EMBL/GenBank/DDBJ databases">
        <authorList>
            <person name="Kun Z."/>
        </authorList>
    </citation>
    <scope>NUCLEOTIDE SEQUENCE [LARGE SCALE GENOMIC DNA]</scope>
    <source>
        <strain evidence="4 5">YIM 123512</strain>
    </source>
</reference>
<accession>A0A6L7F1N0</accession>
<keyword evidence="5" id="KW-1185">Reference proteome</keyword>
<evidence type="ECO:0000313" key="4">
    <source>
        <dbReference type="EMBL" id="MXG91189.1"/>
    </source>
</evidence>
<feature type="domain" description="HTH tetR-type" evidence="3">
    <location>
        <begin position="6"/>
        <end position="66"/>
    </location>
</feature>